<name>A0A5C3EJ50_9BASI</name>
<dbReference type="Proteomes" id="UP000324022">
    <property type="component" value="Unassembled WGS sequence"/>
</dbReference>
<dbReference type="OrthoDB" id="10283396at2759"/>
<evidence type="ECO:0000313" key="3">
    <source>
        <dbReference type="Proteomes" id="UP000324022"/>
    </source>
</evidence>
<dbReference type="AlphaFoldDB" id="A0A5C3EJ50"/>
<proteinExistence type="predicted"/>
<dbReference type="EMBL" id="OOIN01000027">
    <property type="protein sequence ID" value="SPO29259.1"/>
    <property type="molecule type" value="Genomic_DNA"/>
</dbReference>
<accession>A0A5C3EJ50</accession>
<protein>
    <submittedName>
        <fullName evidence="2">Uncharacterized protein</fullName>
    </submittedName>
</protein>
<reference evidence="2 3" key="1">
    <citation type="submission" date="2018-03" db="EMBL/GenBank/DDBJ databases">
        <authorList>
            <person name="Guldener U."/>
        </authorList>
    </citation>
    <scope>NUCLEOTIDE SEQUENCE [LARGE SCALE GENOMIC DNA]</scope>
    <source>
        <strain evidence="2 3">NBRC100155</strain>
    </source>
</reference>
<evidence type="ECO:0000256" key="1">
    <source>
        <dbReference type="SAM" id="MobiDB-lite"/>
    </source>
</evidence>
<evidence type="ECO:0000313" key="2">
    <source>
        <dbReference type="EMBL" id="SPO29259.1"/>
    </source>
</evidence>
<sequence length="224" mass="25779">MAAPVSNTSKAVQRFQSRSPPPTISSGGFLQRIRSNIYSAADHETRAQPSLQEPGAMLFNYQWILDEMVRQRQASGFAMEPIQIHSLPIHLPPRLETPAFDLLQQPDTKIAQYTIMQYPTSGILSADPWRTHILMTPAPVNPEWFRWMNIPYTPYTSAQQPLLLYEYYTRANTRIEYVKVLGVGIVNRRENAWGFLQRWWRSAGVKSFEEIRGLARTGQMIPRT</sequence>
<gene>
    <name evidence="2" type="ORF">UTRI_06208</name>
</gene>
<feature type="region of interest" description="Disordered" evidence="1">
    <location>
        <begin position="1"/>
        <end position="26"/>
    </location>
</feature>
<keyword evidence="3" id="KW-1185">Reference proteome</keyword>
<organism evidence="2 3">
    <name type="scientific">Ustilago trichophora</name>
    <dbReference type="NCBI Taxonomy" id="86804"/>
    <lineage>
        <taxon>Eukaryota</taxon>
        <taxon>Fungi</taxon>
        <taxon>Dikarya</taxon>
        <taxon>Basidiomycota</taxon>
        <taxon>Ustilaginomycotina</taxon>
        <taxon>Ustilaginomycetes</taxon>
        <taxon>Ustilaginales</taxon>
        <taxon>Ustilaginaceae</taxon>
        <taxon>Ustilago</taxon>
    </lineage>
</organism>